<name>A0A3B0X647_9ZZZZ</name>
<sequence>MFPYVFYRDIFRTSYQIATHVGEDIHPGGELMDFFCPVLAQAFLRTIHVPLDFWSQFLSPAEQN</sequence>
<dbReference type="AlphaFoldDB" id="A0A3B0X647"/>
<gene>
    <name evidence="1" type="ORF">MNBD_GAMMA11-1289</name>
</gene>
<accession>A0A3B0X647</accession>
<reference evidence="1" key="1">
    <citation type="submission" date="2018-06" db="EMBL/GenBank/DDBJ databases">
        <authorList>
            <person name="Zhirakovskaya E."/>
        </authorList>
    </citation>
    <scope>NUCLEOTIDE SEQUENCE</scope>
</reference>
<dbReference type="EMBL" id="UOFG01000107">
    <property type="protein sequence ID" value="VAW60070.1"/>
    <property type="molecule type" value="Genomic_DNA"/>
</dbReference>
<feature type="non-terminal residue" evidence="1">
    <location>
        <position position="64"/>
    </location>
</feature>
<proteinExistence type="predicted"/>
<protein>
    <submittedName>
        <fullName evidence="1">Uncharacterized protein</fullName>
    </submittedName>
</protein>
<organism evidence="1">
    <name type="scientific">hydrothermal vent metagenome</name>
    <dbReference type="NCBI Taxonomy" id="652676"/>
    <lineage>
        <taxon>unclassified sequences</taxon>
        <taxon>metagenomes</taxon>
        <taxon>ecological metagenomes</taxon>
    </lineage>
</organism>
<evidence type="ECO:0000313" key="1">
    <source>
        <dbReference type="EMBL" id="VAW60070.1"/>
    </source>
</evidence>